<feature type="domain" description="Polymerase/histidinol phosphatase N-terminal" evidence="1">
    <location>
        <begin position="31"/>
        <end position="97"/>
    </location>
</feature>
<evidence type="ECO:0000313" key="3">
    <source>
        <dbReference type="Proteomes" id="UP000181976"/>
    </source>
</evidence>
<name>A0A1I2BB10_9BACT</name>
<dbReference type="RefSeq" id="WP_074964359.1">
    <property type="nucleotide sequence ID" value="NZ_FONA01000013.1"/>
</dbReference>
<dbReference type="Pfam" id="PF02811">
    <property type="entry name" value="PHP"/>
    <property type="match status" value="1"/>
</dbReference>
<protein>
    <submittedName>
        <fullName evidence="2">PHP domain-containing protein</fullName>
    </submittedName>
</protein>
<dbReference type="eggNOG" id="COG0613">
    <property type="taxonomic scope" value="Bacteria"/>
</dbReference>
<dbReference type="Proteomes" id="UP000181976">
    <property type="component" value="Unassembled WGS sequence"/>
</dbReference>
<gene>
    <name evidence="2" type="ORF">SAMN05444380_1135</name>
</gene>
<dbReference type="SUPFAM" id="SSF89550">
    <property type="entry name" value="PHP domain-like"/>
    <property type="match status" value="1"/>
</dbReference>
<dbReference type="AlphaFoldDB" id="A0A1I2BB10"/>
<proteinExistence type="predicted"/>
<dbReference type="SMART" id="SM00481">
    <property type="entry name" value="POLIIIAc"/>
    <property type="match status" value="1"/>
</dbReference>
<keyword evidence="3" id="KW-1185">Reference proteome</keyword>
<sequence>MDYWTKFPAPDSLEEQSLKIEKPEKGHLPLINGHLHTPYSFSAFASAEQAIDLAAKENIKVAGINDFNTVNGYADWAKACLAHGIAPLFNIEMIGLNTEDQAQNLRVNDPSNPGRTYISGKGLSTNPLPDDVKNWLNIAVNKSNGQCEKMTQLLNNHLKANKAPFVLNFNEIYEQLTLGQVRERHIARALRLKVEETFPSEQEQMHFYKQITGEEISVSDPAIVENTLRGALLKAGGPAFIAEDPNAFADVDTIRNLILKAKGIPTYPFLGDALNGKCTDFEEELEITMKKLNERGFYSVEFITTRNSLSYLEETVPKLWNNGFLVTFGTEHNTAAMEPLVPKAKGGVALSENLLWINFQSVSIILAHQYLTAKTGYGWLDPTSGIPNMENKDKFIKIGWSIINSA</sequence>
<dbReference type="InParanoid" id="A0A1I2BB10"/>
<dbReference type="InterPro" id="IPR004013">
    <property type="entry name" value="PHP_dom"/>
</dbReference>
<dbReference type="InterPro" id="IPR016195">
    <property type="entry name" value="Pol/histidinol_Pase-like"/>
</dbReference>
<organism evidence="2 3">
    <name type="scientific">Thermophagus xiamenensis</name>
    <dbReference type="NCBI Taxonomy" id="385682"/>
    <lineage>
        <taxon>Bacteria</taxon>
        <taxon>Pseudomonadati</taxon>
        <taxon>Bacteroidota</taxon>
        <taxon>Bacteroidia</taxon>
        <taxon>Marinilabiliales</taxon>
        <taxon>Marinilabiliaceae</taxon>
        <taxon>Thermophagus</taxon>
    </lineage>
</organism>
<evidence type="ECO:0000313" key="2">
    <source>
        <dbReference type="EMBL" id="SFE53354.1"/>
    </source>
</evidence>
<reference evidence="2 3" key="1">
    <citation type="submission" date="2016-10" db="EMBL/GenBank/DDBJ databases">
        <authorList>
            <person name="de Groot N.N."/>
        </authorList>
    </citation>
    <scope>NUCLEOTIDE SEQUENCE [LARGE SCALE GENOMIC DNA]</scope>
    <source>
        <strain evidence="2 3">DSM 19012</strain>
    </source>
</reference>
<dbReference type="EMBL" id="FONA01000013">
    <property type="protein sequence ID" value="SFE53354.1"/>
    <property type="molecule type" value="Genomic_DNA"/>
</dbReference>
<accession>A0A1I2BB10</accession>
<dbReference type="STRING" id="385682.SAMN05444380_1135"/>
<dbReference type="GO" id="GO:0003824">
    <property type="term" value="F:catalytic activity"/>
    <property type="evidence" value="ECO:0007669"/>
    <property type="project" value="InterPro"/>
</dbReference>
<dbReference type="Gene3D" id="3.20.20.140">
    <property type="entry name" value="Metal-dependent hydrolases"/>
    <property type="match status" value="1"/>
</dbReference>
<evidence type="ECO:0000259" key="1">
    <source>
        <dbReference type="SMART" id="SM00481"/>
    </source>
</evidence>
<dbReference type="InterPro" id="IPR003141">
    <property type="entry name" value="Pol/His_phosphatase_N"/>
</dbReference>